<dbReference type="InterPro" id="IPR044611">
    <property type="entry name" value="E3A/B/C-like"/>
</dbReference>
<dbReference type="InterPro" id="IPR035983">
    <property type="entry name" value="Hect_E3_ubiquitin_ligase"/>
</dbReference>
<comment type="catalytic activity">
    <reaction evidence="1">
        <text>S-ubiquitinyl-[E2 ubiquitin-conjugating enzyme]-L-cysteine + [acceptor protein]-L-lysine = [E2 ubiquitin-conjugating enzyme]-L-cysteine + N(6)-ubiquitinyl-[acceptor protein]-L-lysine.</text>
        <dbReference type="EC" id="2.3.2.26"/>
    </reaction>
</comment>
<feature type="region of interest" description="Disordered" evidence="6">
    <location>
        <begin position="374"/>
        <end position="414"/>
    </location>
</feature>
<accession>A0A395NY04</accession>
<keyword evidence="9" id="KW-1185">Reference proteome</keyword>
<dbReference type="STRING" id="490622.A0A395NY04"/>
<dbReference type="PANTHER" id="PTHR45700:SF9">
    <property type="entry name" value="HECT-TYPE E3 UBIQUITIN TRANSFERASE"/>
    <property type="match status" value="1"/>
</dbReference>
<dbReference type="Proteomes" id="UP000266272">
    <property type="component" value="Unassembled WGS sequence"/>
</dbReference>
<protein>
    <recommendedName>
        <fullName evidence="2">HECT-type E3 ubiquitin transferase</fullName>
        <ecNumber evidence="2">2.3.2.26</ecNumber>
    </recommendedName>
</protein>
<dbReference type="SMART" id="SM00119">
    <property type="entry name" value="HECTc"/>
    <property type="match status" value="1"/>
</dbReference>
<dbReference type="Pfam" id="PF00632">
    <property type="entry name" value="HECT"/>
    <property type="match status" value="1"/>
</dbReference>
<evidence type="ECO:0000256" key="1">
    <source>
        <dbReference type="ARBA" id="ARBA00000885"/>
    </source>
</evidence>
<dbReference type="GO" id="GO:0061630">
    <property type="term" value="F:ubiquitin protein ligase activity"/>
    <property type="evidence" value="ECO:0007669"/>
    <property type="project" value="UniProtKB-EC"/>
</dbReference>
<name>A0A395NY04_TRIAR</name>
<feature type="compositionally biased region" description="Pro residues" evidence="6">
    <location>
        <begin position="184"/>
        <end position="193"/>
    </location>
</feature>
<evidence type="ECO:0000256" key="2">
    <source>
        <dbReference type="ARBA" id="ARBA00012485"/>
    </source>
</evidence>
<dbReference type="PROSITE" id="PS50237">
    <property type="entry name" value="HECT"/>
    <property type="match status" value="1"/>
</dbReference>
<dbReference type="Gene3D" id="3.30.2410.10">
    <property type="entry name" value="Hect, E3 ligase catalytic domain"/>
    <property type="match status" value="1"/>
</dbReference>
<reference evidence="8 9" key="1">
    <citation type="journal article" date="2018" name="PLoS Pathog.">
        <title>Evolution of structural diversity of trichothecenes, a family of toxins produced by plant pathogenic and entomopathogenic fungi.</title>
        <authorList>
            <person name="Proctor R.H."/>
            <person name="McCormick S.P."/>
            <person name="Kim H.S."/>
            <person name="Cardoza R.E."/>
            <person name="Stanley A.M."/>
            <person name="Lindo L."/>
            <person name="Kelly A."/>
            <person name="Brown D.W."/>
            <person name="Lee T."/>
            <person name="Vaughan M.M."/>
            <person name="Alexander N.J."/>
            <person name="Busman M."/>
            <person name="Gutierrez S."/>
        </authorList>
    </citation>
    <scope>NUCLEOTIDE SEQUENCE [LARGE SCALE GENOMIC DNA]</scope>
    <source>
        <strain evidence="8 9">IBT 40837</strain>
    </source>
</reference>
<comment type="caution">
    <text evidence="8">The sequence shown here is derived from an EMBL/GenBank/DDBJ whole genome shotgun (WGS) entry which is preliminary data.</text>
</comment>
<feature type="region of interest" description="Disordered" evidence="6">
    <location>
        <begin position="578"/>
        <end position="597"/>
    </location>
</feature>
<dbReference type="OrthoDB" id="8068875at2759"/>
<keyword evidence="4 5" id="KW-0833">Ubl conjugation pathway</keyword>
<feature type="compositionally biased region" description="Basic and acidic residues" evidence="6">
    <location>
        <begin position="12"/>
        <end position="32"/>
    </location>
</feature>
<keyword evidence="3" id="KW-0808">Transferase</keyword>
<proteinExistence type="predicted"/>
<keyword evidence="8" id="KW-0436">Ligase</keyword>
<feature type="region of interest" description="Disordered" evidence="6">
    <location>
        <begin position="1"/>
        <end position="129"/>
    </location>
</feature>
<feature type="compositionally biased region" description="Polar residues" evidence="6">
    <location>
        <begin position="374"/>
        <end position="383"/>
    </location>
</feature>
<sequence length="1202" mass="134979">MAPPVPAAGARRGSEFTPREETELISRLHSEALDTPTALTRRLGASKTSHARANPDSSSDSEAESSQHNRGREPKHSRSMSNPFPSLFSSRKRQGSASKPFVDLDQANLGPVPNNRQAKTHMRGSPSMSKDFATGNCMTCASLVKWPKELKVFKCTICMTINDLVPTGVDSQGSKQRHDTSPGPSAPRQPPLSPGIAPGQGPRTGAFGQLTLPISLDQTKHIARQSLRSYVLRRLRDMSAEATAEQSNNDWPLHQDRLHPDLAVRTRGPLEIPPERKGSITKYAFDEEPPLHHNASNTNPPIVMSRSYPSSSTEQPERRGPPPRSNNTSPRPRNRSAGPIDDPRKIFKPLEDYITNCFNNFECINSSFSTQQHPRYASRSASDTPRRPSVPFKDLRQPTQIKSTPRRPSQMEVDSPIFDLDPKLLMLGDVAENGLWWTGQDTMAPKKLPNKEEPVHVHRPPLLTKSPQLNWADVDEWYSVVNNAAEGWFKIFEEVSGDLSLGHLAEQELYAIEQDILKGQAHTQRVLLKVTENLLKRPGRPIKDPMDLRFLLIIMENPALHADNENFHGVLQLEISNSMRSRPTTSKSSTGNSGPISGLHSGIIKRIVGLISNSSADCQNQMVTWLARYHAARFIKVKELVSGFLTYRMIRQSEKKQSEQTVDLTAGLIPQMQTGRYGGASLHDAIGGPRPAKKPKEPTKKISYSDDWQIKATSRVLSLLFSANNVLSTRRGEDAHANGSVTWNGTARAAGYFLPPTDFYNSMIDYADLIDDFESWESKRSKFSFCQYPFLLSIWAKTHIMEHDARRQMQSKARDAFFDSIMTRRNINQYLVLDVRRDCLVDDSLTAVSSVIGSGGEDLKKGLRISFQGEEGIDAGGLRKEWFLLLIREVFNPDYGMFIYDDDSRYCYFNPNSFEPADQFFLVGVVMGLAIYNSTILDVALPPFAFRKLLASAPSPPGSIPQQHRPTVRYTLDDLAEYRPRLANGLRQLLNFDGDVQETFCLDFAIETDKYGSKIQVPLCPGGEHKPVTNENRREYVDLYVRYILDTAVKRQFEPFKRGFYTVCGGNAFSLFRPEEIELLIRGSDESLDIASLRAVAEYDNWEAKSPAETEPVVGWFWETFEQATPSDQRKLLTFVTGSDRIPAMGAASLTIKLSCLGDDCGRYPIARTCFNMLSLWRYESKQRLESMLWRAVHESEGFGLK</sequence>
<dbReference type="Gene3D" id="3.30.2160.10">
    <property type="entry name" value="Hect, E3 ligase catalytic domain"/>
    <property type="match status" value="1"/>
</dbReference>
<evidence type="ECO:0000313" key="8">
    <source>
        <dbReference type="EMBL" id="RFU80965.1"/>
    </source>
</evidence>
<dbReference type="SUPFAM" id="SSF56204">
    <property type="entry name" value="Hect, E3 ligase catalytic domain"/>
    <property type="match status" value="1"/>
</dbReference>
<dbReference type="AlphaFoldDB" id="A0A395NY04"/>
<feature type="active site" description="Glycyl thioester intermediate" evidence="5">
    <location>
        <position position="1170"/>
    </location>
</feature>
<evidence type="ECO:0000313" key="9">
    <source>
        <dbReference type="Proteomes" id="UP000266272"/>
    </source>
</evidence>
<organism evidence="8 9">
    <name type="scientific">Trichoderma arundinaceum</name>
    <dbReference type="NCBI Taxonomy" id="490622"/>
    <lineage>
        <taxon>Eukaryota</taxon>
        <taxon>Fungi</taxon>
        <taxon>Dikarya</taxon>
        <taxon>Ascomycota</taxon>
        <taxon>Pezizomycotina</taxon>
        <taxon>Sordariomycetes</taxon>
        <taxon>Hypocreomycetidae</taxon>
        <taxon>Hypocreales</taxon>
        <taxon>Hypocreaceae</taxon>
        <taxon>Trichoderma</taxon>
    </lineage>
</organism>
<feature type="compositionally biased region" description="Polar residues" evidence="6">
    <location>
        <begin position="578"/>
        <end position="595"/>
    </location>
</feature>
<dbReference type="GO" id="GO:0016874">
    <property type="term" value="F:ligase activity"/>
    <property type="evidence" value="ECO:0007669"/>
    <property type="project" value="UniProtKB-KW"/>
</dbReference>
<feature type="domain" description="HECT" evidence="7">
    <location>
        <begin position="855"/>
        <end position="1202"/>
    </location>
</feature>
<dbReference type="FunFam" id="3.30.2160.10:FF:000004">
    <property type="entry name" value="probable E3 ubiquitin-protein ligase HERC4 isoform X1"/>
    <property type="match status" value="1"/>
</dbReference>
<dbReference type="Gene3D" id="3.90.1750.10">
    <property type="entry name" value="Hect, E3 ligase catalytic domains"/>
    <property type="match status" value="1"/>
</dbReference>
<feature type="region of interest" description="Disordered" evidence="6">
    <location>
        <begin position="286"/>
        <end position="345"/>
    </location>
</feature>
<feature type="compositionally biased region" description="Polar residues" evidence="6">
    <location>
        <begin position="397"/>
        <end position="407"/>
    </location>
</feature>
<evidence type="ECO:0000256" key="6">
    <source>
        <dbReference type="SAM" id="MobiDB-lite"/>
    </source>
</evidence>
<dbReference type="EMBL" id="PXOA01000076">
    <property type="protein sequence ID" value="RFU80965.1"/>
    <property type="molecule type" value="Genomic_DNA"/>
</dbReference>
<feature type="region of interest" description="Disordered" evidence="6">
    <location>
        <begin position="166"/>
        <end position="207"/>
    </location>
</feature>
<gene>
    <name evidence="8" type="ORF">TARUN_1250</name>
</gene>
<dbReference type="CDD" id="cd00078">
    <property type="entry name" value="HECTc"/>
    <property type="match status" value="1"/>
</dbReference>
<dbReference type="InterPro" id="IPR000569">
    <property type="entry name" value="HECT_dom"/>
</dbReference>
<feature type="compositionally biased region" description="Polar residues" evidence="6">
    <location>
        <begin position="79"/>
        <end position="89"/>
    </location>
</feature>
<feature type="compositionally biased region" description="Basic and acidic residues" evidence="6">
    <location>
        <begin position="65"/>
        <end position="76"/>
    </location>
</feature>
<evidence type="ECO:0000256" key="4">
    <source>
        <dbReference type="ARBA" id="ARBA00022786"/>
    </source>
</evidence>
<evidence type="ECO:0000256" key="5">
    <source>
        <dbReference type="PROSITE-ProRule" id="PRU00104"/>
    </source>
</evidence>
<dbReference type="GO" id="GO:0000209">
    <property type="term" value="P:protein polyubiquitination"/>
    <property type="evidence" value="ECO:0007669"/>
    <property type="project" value="InterPro"/>
</dbReference>
<dbReference type="EC" id="2.3.2.26" evidence="2"/>
<evidence type="ECO:0000259" key="7">
    <source>
        <dbReference type="PROSITE" id="PS50237"/>
    </source>
</evidence>
<dbReference type="PANTHER" id="PTHR45700">
    <property type="entry name" value="UBIQUITIN-PROTEIN LIGASE E3C"/>
    <property type="match status" value="1"/>
</dbReference>
<evidence type="ECO:0000256" key="3">
    <source>
        <dbReference type="ARBA" id="ARBA00022679"/>
    </source>
</evidence>